<dbReference type="OrthoDB" id="10822at2"/>
<reference evidence="3 4" key="1">
    <citation type="submission" date="2018-05" db="EMBL/GenBank/DDBJ databases">
        <title>Complete Genome Sequence of Deinococcus sp. strain 17bor-2.</title>
        <authorList>
            <person name="Srinivasan S."/>
        </authorList>
    </citation>
    <scope>NUCLEOTIDE SEQUENCE [LARGE SCALE GENOMIC DNA]</scope>
    <source>
        <strain evidence="3 4">17bor-2</strain>
    </source>
</reference>
<evidence type="ECO:0000259" key="1">
    <source>
        <dbReference type="PROSITE" id="PS51831"/>
    </source>
</evidence>
<dbReference type="CDD" id="cd00077">
    <property type="entry name" value="HDc"/>
    <property type="match status" value="1"/>
</dbReference>
<dbReference type="NCBIfam" id="TIGR00277">
    <property type="entry name" value="HDIG"/>
    <property type="match status" value="1"/>
</dbReference>
<dbReference type="PANTHER" id="PTHR45228:SF8">
    <property type="entry name" value="TWO-COMPONENT RESPONSE REGULATOR-RELATED"/>
    <property type="match status" value="1"/>
</dbReference>
<proteinExistence type="predicted"/>
<feature type="domain" description="HD" evidence="1">
    <location>
        <begin position="171"/>
        <end position="294"/>
    </location>
</feature>
<gene>
    <name evidence="3" type="ORF">DKM44_09515</name>
</gene>
<evidence type="ECO:0000313" key="3">
    <source>
        <dbReference type="EMBL" id="AWN23437.1"/>
    </source>
</evidence>
<dbReference type="InterPro" id="IPR006675">
    <property type="entry name" value="HDIG_dom"/>
</dbReference>
<organism evidence="3 4">
    <name type="scientific">Deinococcus irradiatisoli</name>
    <dbReference type="NCBI Taxonomy" id="2202254"/>
    <lineage>
        <taxon>Bacteria</taxon>
        <taxon>Thermotogati</taxon>
        <taxon>Deinococcota</taxon>
        <taxon>Deinococci</taxon>
        <taxon>Deinococcales</taxon>
        <taxon>Deinococcaceae</taxon>
        <taxon>Deinococcus</taxon>
    </lineage>
</organism>
<keyword evidence="4" id="KW-1185">Reference proteome</keyword>
<sequence>MSGPFRRFPFHDYLETAEQVAPLPRPLIEEAAPETAPDDAELLACQPSALFLLDKAGMLVRLGGNWQGVTGLLPEHVLGRPLHQFLKLPASHPRGLYAESGVCEEASIGRGGLSRRVRVVWQRRGERTAGTLELPGQAAREAYERSERLRRAEEALEQTIACLGTTLDAVQGQHVIRMVAYATRLGEVYGLDEHELRSVRWGAALHDVGKARVPSDILGKRGPLSAEEFDVVVQHPVWGAEILERLEFLPDAARQAVLHHHERWDGQGYPAGLNQERIPVSARIVMIADVFDALTSDRSYKHAWTPAAAGEFLIRESGRAFDPALVRLFLEQVLDLGYLYGDDPAEQPG</sequence>
<dbReference type="Gene3D" id="1.10.3210.10">
    <property type="entry name" value="Hypothetical protein af1432"/>
    <property type="match status" value="1"/>
</dbReference>
<evidence type="ECO:0000313" key="4">
    <source>
        <dbReference type="Proteomes" id="UP000245368"/>
    </source>
</evidence>
<dbReference type="Pfam" id="PF13487">
    <property type="entry name" value="HD_5"/>
    <property type="match status" value="1"/>
</dbReference>
<protein>
    <submittedName>
        <fullName evidence="3">PAS sensor protein</fullName>
    </submittedName>
</protein>
<dbReference type="InterPro" id="IPR003607">
    <property type="entry name" value="HD/PDEase_dom"/>
</dbReference>
<dbReference type="PROSITE" id="PS51831">
    <property type="entry name" value="HD"/>
    <property type="match status" value="1"/>
</dbReference>
<feature type="domain" description="HD-GYP" evidence="2">
    <location>
        <begin position="149"/>
        <end position="345"/>
    </location>
</feature>
<dbReference type="InterPro" id="IPR037522">
    <property type="entry name" value="HD_GYP_dom"/>
</dbReference>
<dbReference type="InterPro" id="IPR006674">
    <property type="entry name" value="HD_domain"/>
</dbReference>
<dbReference type="PANTHER" id="PTHR45228">
    <property type="entry name" value="CYCLIC DI-GMP PHOSPHODIESTERASE TM_0186-RELATED"/>
    <property type="match status" value="1"/>
</dbReference>
<dbReference type="AlphaFoldDB" id="A0A2Z3JE41"/>
<dbReference type="RefSeq" id="WP_109827165.1">
    <property type="nucleotide sequence ID" value="NZ_CP029494.1"/>
</dbReference>
<dbReference type="SUPFAM" id="SSF109604">
    <property type="entry name" value="HD-domain/PDEase-like"/>
    <property type="match status" value="1"/>
</dbReference>
<dbReference type="InterPro" id="IPR052020">
    <property type="entry name" value="Cyclic_di-GMP/3'3'-cGAMP_PDE"/>
</dbReference>
<dbReference type="PROSITE" id="PS51832">
    <property type="entry name" value="HD_GYP"/>
    <property type="match status" value="1"/>
</dbReference>
<dbReference type="EMBL" id="CP029494">
    <property type="protein sequence ID" value="AWN23437.1"/>
    <property type="molecule type" value="Genomic_DNA"/>
</dbReference>
<dbReference type="Proteomes" id="UP000245368">
    <property type="component" value="Chromosome"/>
</dbReference>
<dbReference type="KEGG" id="dez:DKM44_09515"/>
<name>A0A2Z3JE41_9DEIO</name>
<accession>A0A2Z3JE41</accession>
<dbReference type="SMART" id="SM00471">
    <property type="entry name" value="HDc"/>
    <property type="match status" value="1"/>
</dbReference>
<evidence type="ECO:0000259" key="2">
    <source>
        <dbReference type="PROSITE" id="PS51832"/>
    </source>
</evidence>